<dbReference type="InterPro" id="IPR000843">
    <property type="entry name" value="HTH_LacI"/>
</dbReference>
<dbReference type="SMART" id="SM00354">
    <property type="entry name" value="HTH_LACI"/>
    <property type="match status" value="1"/>
</dbReference>
<evidence type="ECO:0000256" key="1">
    <source>
        <dbReference type="ARBA" id="ARBA00023015"/>
    </source>
</evidence>
<evidence type="ECO:0000259" key="4">
    <source>
        <dbReference type="PROSITE" id="PS50932"/>
    </source>
</evidence>
<evidence type="ECO:0000313" key="6">
    <source>
        <dbReference type="Proteomes" id="UP001501004"/>
    </source>
</evidence>
<comment type="caution">
    <text evidence="5">The sequence shown here is derived from an EMBL/GenBank/DDBJ whole genome shotgun (WGS) entry which is preliminary data.</text>
</comment>
<evidence type="ECO:0000313" key="5">
    <source>
        <dbReference type="EMBL" id="GAA3736638.1"/>
    </source>
</evidence>
<keyword evidence="1" id="KW-0805">Transcription regulation</keyword>
<gene>
    <name evidence="5" type="ORF">GCM10022239_10600</name>
</gene>
<dbReference type="PROSITE" id="PS50932">
    <property type="entry name" value="HTH_LACI_2"/>
    <property type="match status" value="1"/>
</dbReference>
<dbReference type="CDD" id="cd01392">
    <property type="entry name" value="HTH_LacI"/>
    <property type="match status" value="1"/>
</dbReference>
<protein>
    <submittedName>
        <fullName evidence="5">LacI family DNA-binding transcriptional regulator</fullName>
    </submittedName>
</protein>
<dbReference type="PANTHER" id="PTHR30146">
    <property type="entry name" value="LACI-RELATED TRANSCRIPTIONAL REPRESSOR"/>
    <property type="match status" value="1"/>
</dbReference>
<dbReference type="RefSeq" id="WP_344754491.1">
    <property type="nucleotide sequence ID" value="NZ_BAABAE010000003.1"/>
</dbReference>
<proteinExistence type="predicted"/>
<dbReference type="EMBL" id="BAABAE010000003">
    <property type="protein sequence ID" value="GAA3736638.1"/>
    <property type="molecule type" value="Genomic_DNA"/>
</dbReference>
<dbReference type="InterPro" id="IPR010982">
    <property type="entry name" value="Lambda_DNA-bd_dom_sf"/>
</dbReference>
<reference evidence="6" key="1">
    <citation type="journal article" date="2019" name="Int. J. Syst. Evol. Microbiol.">
        <title>The Global Catalogue of Microorganisms (GCM) 10K type strain sequencing project: providing services to taxonomists for standard genome sequencing and annotation.</title>
        <authorList>
            <consortium name="The Broad Institute Genomics Platform"/>
            <consortium name="The Broad Institute Genome Sequencing Center for Infectious Disease"/>
            <person name="Wu L."/>
            <person name="Ma J."/>
        </authorList>
    </citation>
    <scope>NUCLEOTIDE SEQUENCE [LARGE SCALE GENOMIC DNA]</scope>
    <source>
        <strain evidence="6">JCM 16949</strain>
    </source>
</reference>
<dbReference type="PROSITE" id="PS00356">
    <property type="entry name" value="HTH_LACI_1"/>
    <property type="match status" value="1"/>
</dbReference>
<dbReference type="Pfam" id="PF00356">
    <property type="entry name" value="LacI"/>
    <property type="match status" value="1"/>
</dbReference>
<sequence>MSAIADVARIAGVSKSTASRALSGRGYVSDATRERVVQAATDIGYVVSSNAASLVTGQTRNVGVVIPYVNRWFFAEVLDGIESTLIGAGYDLTLYRLSSDAEQRRRIFDYFLVRKRVDAVIAVGIELTAHEVDQLRSLGKPIVGLGGAIDGIPTLNIDDVEAARLATTHLISLGHRRIMHLGGDQEEQMDFRVHAQRLAGFRLALADSALERFGSFRAVPFSIPGGYTMALQVLADPRLRPTAIVAGCDEIAIGVIIAARQLGIQVPSQLSIVGIDGHDLSPMFGLTTLEQFPARQGAMAANVVLDRLSGHAEEPIDNRITMPVAFAVRTSTTAPPADDSAGDAVAV</sequence>
<dbReference type="InterPro" id="IPR046335">
    <property type="entry name" value="LacI/GalR-like_sensor"/>
</dbReference>
<evidence type="ECO:0000256" key="2">
    <source>
        <dbReference type="ARBA" id="ARBA00023125"/>
    </source>
</evidence>
<dbReference type="Gene3D" id="3.40.50.2300">
    <property type="match status" value="2"/>
</dbReference>
<keyword evidence="2 5" id="KW-0238">DNA-binding</keyword>
<keyword evidence="6" id="KW-1185">Reference proteome</keyword>
<organism evidence="5 6">
    <name type="scientific">Leifsonella bigeumensis</name>
    <dbReference type="NCBI Taxonomy" id="433643"/>
    <lineage>
        <taxon>Bacteria</taxon>
        <taxon>Bacillati</taxon>
        <taxon>Actinomycetota</taxon>
        <taxon>Actinomycetes</taxon>
        <taxon>Micrococcales</taxon>
        <taxon>Microbacteriaceae</taxon>
        <taxon>Leifsonella</taxon>
    </lineage>
</organism>
<dbReference type="PANTHER" id="PTHR30146:SF109">
    <property type="entry name" value="HTH-TYPE TRANSCRIPTIONAL REGULATOR GALS"/>
    <property type="match status" value="1"/>
</dbReference>
<evidence type="ECO:0000256" key="3">
    <source>
        <dbReference type="ARBA" id="ARBA00023163"/>
    </source>
</evidence>
<dbReference type="InterPro" id="IPR028082">
    <property type="entry name" value="Peripla_BP_I"/>
</dbReference>
<dbReference type="Gene3D" id="1.10.260.40">
    <property type="entry name" value="lambda repressor-like DNA-binding domains"/>
    <property type="match status" value="1"/>
</dbReference>
<dbReference type="Proteomes" id="UP001501004">
    <property type="component" value="Unassembled WGS sequence"/>
</dbReference>
<dbReference type="Pfam" id="PF13377">
    <property type="entry name" value="Peripla_BP_3"/>
    <property type="match status" value="1"/>
</dbReference>
<dbReference type="GO" id="GO:0003677">
    <property type="term" value="F:DNA binding"/>
    <property type="evidence" value="ECO:0007669"/>
    <property type="project" value="UniProtKB-KW"/>
</dbReference>
<dbReference type="SUPFAM" id="SSF47413">
    <property type="entry name" value="lambda repressor-like DNA-binding domains"/>
    <property type="match status" value="1"/>
</dbReference>
<accession>A0ABP7FF77</accession>
<feature type="domain" description="HTH lacI-type" evidence="4">
    <location>
        <begin position="4"/>
        <end position="56"/>
    </location>
</feature>
<dbReference type="SUPFAM" id="SSF53822">
    <property type="entry name" value="Periplasmic binding protein-like I"/>
    <property type="match status" value="1"/>
</dbReference>
<keyword evidence="3" id="KW-0804">Transcription</keyword>
<dbReference type="CDD" id="cd06267">
    <property type="entry name" value="PBP1_LacI_sugar_binding-like"/>
    <property type="match status" value="1"/>
</dbReference>
<name>A0ABP7FF77_9MICO</name>